<evidence type="ECO:0000313" key="3">
    <source>
        <dbReference type="Proteomes" id="UP000244722"/>
    </source>
</evidence>
<dbReference type="AlphaFoldDB" id="A0A2T6ZT92"/>
<evidence type="ECO:0000256" key="1">
    <source>
        <dbReference type="SAM" id="Phobius"/>
    </source>
</evidence>
<reference evidence="2 3" key="1">
    <citation type="submission" date="2017-04" db="EMBL/GenBank/DDBJ databases">
        <title>Draft genome sequence of Tuber borchii Vittad., a whitish edible truffle.</title>
        <authorList>
            <consortium name="DOE Joint Genome Institute"/>
            <person name="Murat C."/>
            <person name="Kuo A."/>
            <person name="Barry K.W."/>
            <person name="Clum A."/>
            <person name="Dockter R.B."/>
            <person name="Fauchery L."/>
            <person name="Iotti M."/>
            <person name="Kohler A."/>
            <person name="Labutti K."/>
            <person name="Lindquist E.A."/>
            <person name="Lipzen A."/>
            <person name="Ohm R.A."/>
            <person name="Wang M."/>
            <person name="Grigoriev I.V."/>
            <person name="Zambonelli A."/>
            <person name="Martin F.M."/>
        </authorList>
    </citation>
    <scope>NUCLEOTIDE SEQUENCE [LARGE SCALE GENOMIC DNA]</scope>
    <source>
        <strain evidence="2 3">Tbo3840</strain>
    </source>
</reference>
<feature type="transmembrane region" description="Helical" evidence="1">
    <location>
        <begin position="32"/>
        <end position="49"/>
    </location>
</feature>
<keyword evidence="3" id="KW-1185">Reference proteome</keyword>
<comment type="caution">
    <text evidence="2">The sequence shown here is derived from an EMBL/GenBank/DDBJ whole genome shotgun (WGS) entry which is preliminary data.</text>
</comment>
<keyword evidence="1" id="KW-1133">Transmembrane helix</keyword>
<proteinExistence type="predicted"/>
<dbReference type="Proteomes" id="UP000244722">
    <property type="component" value="Unassembled WGS sequence"/>
</dbReference>
<evidence type="ECO:0000313" key="2">
    <source>
        <dbReference type="EMBL" id="PUU78710.1"/>
    </source>
</evidence>
<dbReference type="EMBL" id="NESQ01000109">
    <property type="protein sequence ID" value="PUU78710.1"/>
    <property type="molecule type" value="Genomic_DNA"/>
</dbReference>
<accession>A0A2T6ZT92</accession>
<name>A0A2T6ZT92_TUBBO</name>
<keyword evidence="1" id="KW-0472">Membrane</keyword>
<keyword evidence="1" id="KW-0812">Transmembrane</keyword>
<gene>
    <name evidence="2" type="ORF">B9Z19DRAFT_1083423</name>
</gene>
<sequence>MRRQTLVEKRAGQYHDKFSPRNHNTVLSKPRSYRLSIFITLPIFRQIFVSKSPPLFRTLFSFLFFLFSSFLSVP</sequence>
<protein>
    <submittedName>
        <fullName evidence="2">Uncharacterized protein</fullName>
    </submittedName>
</protein>
<feature type="transmembrane region" description="Helical" evidence="1">
    <location>
        <begin position="55"/>
        <end position="73"/>
    </location>
</feature>
<organism evidence="2 3">
    <name type="scientific">Tuber borchii</name>
    <name type="common">White truffle</name>
    <dbReference type="NCBI Taxonomy" id="42251"/>
    <lineage>
        <taxon>Eukaryota</taxon>
        <taxon>Fungi</taxon>
        <taxon>Dikarya</taxon>
        <taxon>Ascomycota</taxon>
        <taxon>Pezizomycotina</taxon>
        <taxon>Pezizomycetes</taxon>
        <taxon>Pezizales</taxon>
        <taxon>Tuberaceae</taxon>
        <taxon>Tuber</taxon>
    </lineage>
</organism>